<evidence type="ECO:0000259" key="5">
    <source>
        <dbReference type="PROSITE" id="PS50931"/>
    </source>
</evidence>
<evidence type="ECO:0000313" key="7">
    <source>
        <dbReference type="Proteomes" id="UP001162030"/>
    </source>
</evidence>
<dbReference type="PROSITE" id="PS50931">
    <property type="entry name" value="HTH_LYSR"/>
    <property type="match status" value="1"/>
</dbReference>
<evidence type="ECO:0000256" key="1">
    <source>
        <dbReference type="ARBA" id="ARBA00009437"/>
    </source>
</evidence>
<reference evidence="6 7" key="1">
    <citation type="submission" date="2023-03" db="EMBL/GenBank/DDBJ databases">
        <authorList>
            <person name="Pearce D."/>
        </authorList>
    </citation>
    <scope>NUCLEOTIDE SEQUENCE [LARGE SCALE GENOMIC DNA]</scope>
    <source>
        <strain evidence="6">Msz</strain>
    </source>
</reference>
<accession>A0ABM9HY46</accession>
<evidence type="ECO:0000256" key="2">
    <source>
        <dbReference type="ARBA" id="ARBA00023015"/>
    </source>
</evidence>
<dbReference type="SUPFAM" id="SSF53850">
    <property type="entry name" value="Periplasmic binding protein-like II"/>
    <property type="match status" value="1"/>
</dbReference>
<dbReference type="Gene3D" id="1.10.10.10">
    <property type="entry name" value="Winged helix-like DNA-binding domain superfamily/Winged helix DNA-binding domain"/>
    <property type="match status" value="1"/>
</dbReference>
<keyword evidence="3 6" id="KW-0238">DNA-binding</keyword>
<sequence length="305" mass="33487">MKIPRTTLEQWRVLQAIVEYGGFAQAAEALHRSQSSVSYTVGRLQEQLGLKLLEIHGRKAKLTEAGETLLRHAEELLGEAFKLERLAYSLAQGWEAEIRLVVDALFPTPLLLRILREFAPLSPHTRVLLSEEVLSGTDEALITGRADLVIGGRVPPGFLGDHLLDVDLVAVAHPDHPLHRLGRPLDADDLSRELHVVVSDSGTLAPRDSGWLGATRRWSVTSPEKRIALLCAGLGFGWIPCHLIEEPLASGRLKPLPLREGQHRKVPLYLMFAQPRLAGPATRKLAELIRACVAEGRTGMNSGSV</sequence>
<proteinExistence type="inferred from homology"/>
<dbReference type="PANTHER" id="PTHR30126">
    <property type="entry name" value="HTH-TYPE TRANSCRIPTIONAL REGULATOR"/>
    <property type="match status" value="1"/>
</dbReference>
<comment type="similarity">
    <text evidence="1">Belongs to the LysR transcriptional regulatory family.</text>
</comment>
<evidence type="ECO:0000256" key="3">
    <source>
        <dbReference type="ARBA" id="ARBA00023125"/>
    </source>
</evidence>
<dbReference type="Gene3D" id="3.40.190.290">
    <property type="match status" value="1"/>
</dbReference>
<dbReference type="Proteomes" id="UP001162030">
    <property type="component" value="Chromosome"/>
</dbReference>
<dbReference type="InterPro" id="IPR000847">
    <property type="entry name" value="LysR_HTH_N"/>
</dbReference>
<protein>
    <submittedName>
        <fullName evidence="6">DNA-binding transcriptional LysR family regulator</fullName>
    </submittedName>
</protein>
<keyword evidence="4" id="KW-0804">Transcription</keyword>
<dbReference type="Pfam" id="PF03466">
    <property type="entry name" value="LysR_substrate"/>
    <property type="match status" value="1"/>
</dbReference>
<keyword evidence="2" id="KW-0805">Transcription regulation</keyword>
<dbReference type="InterPro" id="IPR005119">
    <property type="entry name" value="LysR_subst-bd"/>
</dbReference>
<name>A0ABM9HY46_9GAMM</name>
<feature type="domain" description="HTH lysR-type" evidence="5">
    <location>
        <begin position="6"/>
        <end position="63"/>
    </location>
</feature>
<dbReference type="InterPro" id="IPR036390">
    <property type="entry name" value="WH_DNA-bd_sf"/>
</dbReference>
<dbReference type="PANTHER" id="PTHR30126:SF88">
    <property type="entry name" value="TRANSCRIPTIONAL REGULATOR-RELATED"/>
    <property type="match status" value="1"/>
</dbReference>
<dbReference type="EMBL" id="OX458333">
    <property type="protein sequence ID" value="CAI8763121.1"/>
    <property type="molecule type" value="Genomic_DNA"/>
</dbReference>
<evidence type="ECO:0000313" key="6">
    <source>
        <dbReference type="EMBL" id="CAI8763121.1"/>
    </source>
</evidence>
<keyword evidence="7" id="KW-1185">Reference proteome</keyword>
<dbReference type="InterPro" id="IPR036388">
    <property type="entry name" value="WH-like_DNA-bd_sf"/>
</dbReference>
<dbReference type="RefSeq" id="WP_026611988.1">
    <property type="nucleotide sequence ID" value="NZ_OX458333.1"/>
</dbReference>
<organism evidence="6 7">
    <name type="scientific">Methylocaldum szegediense</name>
    <dbReference type="NCBI Taxonomy" id="73780"/>
    <lineage>
        <taxon>Bacteria</taxon>
        <taxon>Pseudomonadati</taxon>
        <taxon>Pseudomonadota</taxon>
        <taxon>Gammaproteobacteria</taxon>
        <taxon>Methylococcales</taxon>
        <taxon>Methylococcaceae</taxon>
        <taxon>Methylocaldum</taxon>
    </lineage>
</organism>
<dbReference type="SUPFAM" id="SSF46785">
    <property type="entry name" value="Winged helix' DNA-binding domain"/>
    <property type="match status" value="1"/>
</dbReference>
<dbReference type="GO" id="GO:0003677">
    <property type="term" value="F:DNA binding"/>
    <property type="evidence" value="ECO:0007669"/>
    <property type="project" value="UniProtKB-KW"/>
</dbReference>
<dbReference type="Pfam" id="PF00126">
    <property type="entry name" value="HTH_1"/>
    <property type="match status" value="1"/>
</dbReference>
<evidence type="ECO:0000256" key="4">
    <source>
        <dbReference type="ARBA" id="ARBA00023163"/>
    </source>
</evidence>
<gene>
    <name evidence="6" type="ORF">MSZNOR_0882</name>
</gene>